<evidence type="ECO:0000313" key="1">
    <source>
        <dbReference type="EMBL" id="CAK0910815.1"/>
    </source>
</evidence>
<dbReference type="EMBL" id="CAUYUJ010022466">
    <property type="protein sequence ID" value="CAK0910815.1"/>
    <property type="molecule type" value="Genomic_DNA"/>
</dbReference>
<protein>
    <submittedName>
        <fullName evidence="1">Uncharacterized protein</fullName>
    </submittedName>
</protein>
<sequence length="216" mass="23220">EGHPSGSTRSAVVGAVRAAPAAPCVLEPYGQPPPVGPSIRQQHKDAIESARRLDPEVCAGQVAPWCSMETRSLKERKSSWCSSASSLSLSPADAGNGRWSINIPVGVPTDIVGSRRVSVISQFDYSSDVVARWSRVVALLQDIRSSGMSQLHSAWTEAKEFTLFVANPAYDARRKAVHLPDFQSSLELGANFSFQRSSTGSLVSAGHRPALPRPRE</sequence>
<gene>
    <name evidence="1" type="ORF">PCOR1329_LOCUS84878</name>
</gene>
<dbReference type="Proteomes" id="UP001189429">
    <property type="component" value="Unassembled WGS sequence"/>
</dbReference>
<accession>A0ABN9YG33</accession>
<feature type="non-terminal residue" evidence="1">
    <location>
        <position position="216"/>
    </location>
</feature>
<reference evidence="1" key="1">
    <citation type="submission" date="2023-10" db="EMBL/GenBank/DDBJ databases">
        <authorList>
            <person name="Chen Y."/>
            <person name="Shah S."/>
            <person name="Dougan E. K."/>
            <person name="Thang M."/>
            <person name="Chan C."/>
        </authorList>
    </citation>
    <scope>NUCLEOTIDE SEQUENCE [LARGE SCALE GENOMIC DNA]</scope>
</reference>
<comment type="caution">
    <text evidence="1">The sequence shown here is derived from an EMBL/GenBank/DDBJ whole genome shotgun (WGS) entry which is preliminary data.</text>
</comment>
<feature type="non-terminal residue" evidence="1">
    <location>
        <position position="1"/>
    </location>
</feature>
<organism evidence="1 2">
    <name type="scientific">Prorocentrum cordatum</name>
    <dbReference type="NCBI Taxonomy" id="2364126"/>
    <lineage>
        <taxon>Eukaryota</taxon>
        <taxon>Sar</taxon>
        <taxon>Alveolata</taxon>
        <taxon>Dinophyceae</taxon>
        <taxon>Prorocentrales</taxon>
        <taxon>Prorocentraceae</taxon>
        <taxon>Prorocentrum</taxon>
    </lineage>
</organism>
<proteinExistence type="predicted"/>
<name>A0ABN9YG33_9DINO</name>
<keyword evidence="2" id="KW-1185">Reference proteome</keyword>
<evidence type="ECO:0000313" key="2">
    <source>
        <dbReference type="Proteomes" id="UP001189429"/>
    </source>
</evidence>